<evidence type="ECO:0000256" key="2">
    <source>
        <dbReference type="ARBA" id="ARBA00022490"/>
    </source>
</evidence>
<keyword evidence="8" id="KW-1185">Reference proteome</keyword>
<protein>
    <submittedName>
        <fullName evidence="7">Uncharacterized protein</fullName>
    </submittedName>
</protein>
<gene>
    <name evidence="7" type="ORF">PROFUN_11838</name>
</gene>
<dbReference type="FunCoup" id="A0A2P6N9A2">
    <property type="interactions" value="103"/>
</dbReference>
<dbReference type="InterPro" id="IPR043129">
    <property type="entry name" value="ATPase_NBD"/>
</dbReference>
<evidence type="ECO:0000256" key="1">
    <source>
        <dbReference type="ARBA" id="ARBA00004245"/>
    </source>
</evidence>
<comment type="similarity">
    <text evidence="6">Belongs to the actin family. ARP1 subfamily.</text>
</comment>
<keyword evidence="4" id="KW-0067">ATP-binding</keyword>
<evidence type="ECO:0000313" key="8">
    <source>
        <dbReference type="Proteomes" id="UP000241769"/>
    </source>
</evidence>
<dbReference type="EMBL" id="MDYQ01000146">
    <property type="protein sequence ID" value="PRP80525.1"/>
    <property type="molecule type" value="Genomic_DNA"/>
</dbReference>
<dbReference type="FunFam" id="3.90.640.10:FF:000008">
    <property type="entry name" value="alpha-centractin isoform X1"/>
    <property type="match status" value="1"/>
</dbReference>
<evidence type="ECO:0000256" key="4">
    <source>
        <dbReference type="ARBA" id="ARBA00022840"/>
    </source>
</evidence>
<dbReference type="FunFam" id="3.30.420.40:FF:000188">
    <property type="entry name" value="Actin like 6B"/>
    <property type="match status" value="1"/>
</dbReference>
<evidence type="ECO:0000313" key="7">
    <source>
        <dbReference type="EMBL" id="PRP80525.1"/>
    </source>
</evidence>
<dbReference type="PANTHER" id="PTHR11937">
    <property type="entry name" value="ACTIN"/>
    <property type="match status" value="1"/>
</dbReference>
<dbReference type="Gene3D" id="3.90.640.10">
    <property type="entry name" value="Actin, Chain A, domain 4"/>
    <property type="match status" value="1"/>
</dbReference>
<name>A0A2P6N9A2_9EUKA</name>
<dbReference type="AlphaFoldDB" id="A0A2P6N9A2"/>
<dbReference type="OrthoDB" id="27221at2759"/>
<dbReference type="Gene3D" id="3.30.420.40">
    <property type="match status" value="2"/>
</dbReference>
<dbReference type="PRINTS" id="PR00190">
    <property type="entry name" value="ACTIN"/>
</dbReference>
<sequence>MSADDVISNQPVGSGILKAGLAGVDHPKTLFPSYVGRPKHTRVMAGSVEGDLSICDRIVPLNPSGSYFIGKKAEDLRGLLRIKYPMEHGIVDDWADMEYIWQYAYSEMRVQAEEHPVLLTEAPLNPKRNREKASEIFFETFNVPALFISIQAVLSLYASGRTTGVVLDSGDGVTHAVPIFEGFTLPHAIQRIDLAGRDVTNYLQRLMRRSGNYFYTSAERETVRNIKETSCYVALDPTKEEEISETEKSTKPQTFKLPDGNIIDLGTERFKAPELLFHPELIGEEYSGVHETLVYCIQKTDLDLRKTLYSNVVLSGGSTLFPGFGERLLNEVRHLAPKDMKIKISAPPDRKYSTWMGGSILASLTTFKKMWVSAQEYEEEGAAIIHRKTF</sequence>
<dbReference type="SUPFAM" id="SSF53067">
    <property type="entry name" value="Actin-like ATPase domain"/>
    <property type="match status" value="2"/>
</dbReference>
<evidence type="ECO:0000256" key="5">
    <source>
        <dbReference type="ARBA" id="ARBA00023212"/>
    </source>
</evidence>
<organism evidence="7 8">
    <name type="scientific">Planoprotostelium fungivorum</name>
    <dbReference type="NCBI Taxonomy" id="1890364"/>
    <lineage>
        <taxon>Eukaryota</taxon>
        <taxon>Amoebozoa</taxon>
        <taxon>Evosea</taxon>
        <taxon>Variosea</taxon>
        <taxon>Cavosteliida</taxon>
        <taxon>Cavosteliaceae</taxon>
        <taxon>Planoprotostelium</taxon>
    </lineage>
</organism>
<accession>A0A2P6N9A2</accession>
<dbReference type="GO" id="GO:0015629">
    <property type="term" value="C:actin cytoskeleton"/>
    <property type="evidence" value="ECO:0007669"/>
    <property type="project" value="UniProtKB-ARBA"/>
</dbReference>
<dbReference type="InterPro" id="IPR004000">
    <property type="entry name" value="Actin"/>
</dbReference>
<dbReference type="GO" id="GO:0005524">
    <property type="term" value="F:ATP binding"/>
    <property type="evidence" value="ECO:0007669"/>
    <property type="project" value="UniProtKB-KW"/>
</dbReference>
<comment type="subcellular location">
    <subcellularLocation>
        <location evidence="1">Cytoplasm</location>
        <location evidence="1">Cytoskeleton</location>
    </subcellularLocation>
</comment>
<comment type="caution">
    <text evidence="7">The sequence shown here is derived from an EMBL/GenBank/DDBJ whole genome shotgun (WGS) entry which is preliminary data.</text>
</comment>
<keyword evidence="5" id="KW-0206">Cytoskeleton</keyword>
<dbReference type="InterPro" id="IPR020902">
    <property type="entry name" value="Actin/actin-like_CS"/>
</dbReference>
<dbReference type="Pfam" id="PF00022">
    <property type="entry name" value="Actin"/>
    <property type="match status" value="1"/>
</dbReference>
<keyword evidence="2" id="KW-0963">Cytoplasm</keyword>
<dbReference type="GO" id="GO:0006909">
    <property type="term" value="P:phagocytosis"/>
    <property type="evidence" value="ECO:0007669"/>
    <property type="project" value="UniProtKB-ARBA"/>
</dbReference>
<dbReference type="PROSITE" id="PS01132">
    <property type="entry name" value="ACTINS_ACT_LIKE"/>
    <property type="match status" value="1"/>
</dbReference>
<dbReference type="SMART" id="SM00268">
    <property type="entry name" value="ACTIN"/>
    <property type="match status" value="1"/>
</dbReference>
<dbReference type="InParanoid" id="A0A2P6N9A2"/>
<dbReference type="STRING" id="1890364.A0A2P6N9A2"/>
<evidence type="ECO:0000256" key="6">
    <source>
        <dbReference type="ARBA" id="ARBA00038483"/>
    </source>
</evidence>
<dbReference type="Proteomes" id="UP000241769">
    <property type="component" value="Unassembled WGS sequence"/>
</dbReference>
<dbReference type="CDD" id="cd10216">
    <property type="entry name" value="ASKHA_NBD_Arp1"/>
    <property type="match status" value="1"/>
</dbReference>
<reference evidence="7 8" key="1">
    <citation type="journal article" date="2018" name="Genome Biol. Evol.">
        <title>Multiple Roots of Fruiting Body Formation in Amoebozoa.</title>
        <authorList>
            <person name="Hillmann F."/>
            <person name="Forbes G."/>
            <person name="Novohradska S."/>
            <person name="Ferling I."/>
            <person name="Riege K."/>
            <person name="Groth M."/>
            <person name="Westermann M."/>
            <person name="Marz M."/>
            <person name="Spaller T."/>
            <person name="Winckler T."/>
            <person name="Schaap P."/>
            <person name="Glockner G."/>
        </authorList>
    </citation>
    <scope>NUCLEOTIDE SEQUENCE [LARGE SCALE GENOMIC DNA]</scope>
    <source>
        <strain evidence="7 8">Jena</strain>
    </source>
</reference>
<evidence type="ECO:0000256" key="3">
    <source>
        <dbReference type="ARBA" id="ARBA00022741"/>
    </source>
</evidence>
<proteinExistence type="inferred from homology"/>
<keyword evidence="3" id="KW-0547">Nucleotide-binding</keyword>